<dbReference type="AlphaFoldDB" id="A2FVV5"/>
<dbReference type="KEGG" id="tva:4748659"/>
<dbReference type="InterPro" id="IPR016024">
    <property type="entry name" value="ARM-type_fold"/>
</dbReference>
<dbReference type="RefSeq" id="XP_001303897.1">
    <property type="nucleotide sequence ID" value="XM_001303896.1"/>
</dbReference>
<evidence type="ECO:0000313" key="2">
    <source>
        <dbReference type="Proteomes" id="UP000001542"/>
    </source>
</evidence>
<dbReference type="Proteomes" id="UP000001542">
    <property type="component" value="Unassembled WGS sequence"/>
</dbReference>
<reference evidence="1" key="2">
    <citation type="journal article" date="2007" name="Science">
        <title>Draft genome sequence of the sexually transmitted pathogen Trichomonas vaginalis.</title>
        <authorList>
            <person name="Carlton J.M."/>
            <person name="Hirt R.P."/>
            <person name="Silva J.C."/>
            <person name="Delcher A.L."/>
            <person name="Schatz M."/>
            <person name="Zhao Q."/>
            <person name="Wortman J.R."/>
            <person name="Bidwell S.L."/>
            <person name="Alsmark U.C.M."/>
            <person name="Besteiro S."/>
            <person name="Sicheritz-Ponten T."/>
            <person name="Noel C.J."/>
            <person name="Dacks J.B."/>
            <person name="Foster P.G."/>
            <person name="Simillion C."/>
            <person name="Van de Peer Y."/>
            <person name="Miranda-Saavedra D."/>
            <person name="Barton G.J."/>
            <person name="Westrop G.D."/>
            <person name="Mueller S."/>
            <person name="Dessi D."/>
            <person name="Fiori P.L."/>
            <person name="Ren Q."/>
            <person name="Paulsen I."/>
            <person name="Zhang H."/>
            <person name="Bastida-Corcuera F.D."/>
            <person name="Simoes-Barbosa A."/>
            <person name="Brown M.T."/>
            <person name="Hayes R.D."/>
            <person name="Mukherjee M."/>
            <person name="Okumura C.Y."/>
            <person name="Schneider R."/>
            <person name="Smith A.J."/>
            <person name="Vanacova S."/>
            <person name="Villalvazo M."/>
            <person name="Haas B.J."/>
            <person name="Pertea M."/>
            <person name="Feldblyum T.V."/>
            <person name="Utterback T.R."/>
            <person name="Shu C.L."/>
            <person name="Osoegawa K."/>
            <person name="de Jong P.J."/>
            <person name="Hrdy I."/>
            <person name="Horvathova L."/>
            <person name="Zubacova Z."/>
            <person name="Dolezal P."/>
            <person name="Malik S.B."/>
            <person name="Logsdon J.M. Jr."/>
            <person name="Henze K."/>
            <person name="Gupta A."/>
            <person name="Wang C.C."/>
            <person name="Dunne R.L."/>
            <person name="Upcroft J.A."/>
            <person name="Upcroft P."/>
            <person name="White O."/>
            <person name="Salzberg S.L."/>
            <person name="Tang P."/>
            <person name="Chiu C.-H."/>
            <person name="Lee Y.-S."/>
            <person name="Embley T.M."/>
            <person name="Coombs G.H."/>
            <person name="Mottram J.C."/>
            <person name="Tachezy J."/>
            <person name="Fraser-Liggett C.M."/>
            <person name="Johnson P.J."/>
        </authorList>
    </citation>
    <scope>NUCLEOTIDE SEQUENCE [LARGE SCALE GENOMIC DNA]</scope>
    <source>
        <strain evidence="1">G3</strain>
    </source>
</reference>
<gene>
    <name evidence="1" type="ORF">TVAG_187160</name>
</gene>
<dbReference type="VEuPathDB" id="TrichDB:TVAG_187160"/>
<proteinExistence type="predicted"/>
<protein>
    <recommendedName>
        <fullName evidence="3">Importin N-terminal domain-containing protein</fullName>
    </recommendedName>
</protein>
<accession>A2FVV5</accession>
<dbReference type="SUPFAM" id="SSF48371">
    <property type="entry name" value="ARM repeat"/>
    <property type="match status" value="1"/>
</dbReference>
<reference evidence="1" key="1">
    <citation type="submission" date="2006-10" db="EMBL/GenBank/DDBJ databases">
        <authorList>
            <person name="Amadeo P."/>
            <person name="Zhao Q."/>
            <person name="Wortman J."/>
            <person name="Fraser-Liggett C."/>
            <person name="Carlton J."/>
        </authorList>
    </citation>
    <scope>NUCLEOTIDE SEQUENCE</scope>
    <source>
        <strain evidence="1">G3</strain>
    </source>
</reference>
<dbReference type="VEuPathDB" id="TrichDB:TVAGG3_1001830"/>
<evidence type="ECO:0008006" key="3">
    <source>
        <dbReference type="Google" id="ProtNLM"/>
    </source>
</evidence>
<name>A2FVV5_TRIV3</name>
<organism evidence="1 2">
    <name type="scientific">Trichomonas vaginalis (strain ATCC PRA-98 / G3)</name>
    <dbReference type="NCBI Taxonomy" id="412133"/>
    <lineage>
        <taxon>Eukaryota</taxon>
        <taxon>Metamonada</taxon>
        <taxon>Parabasalia</taxon>
        <taxon>Trichomonadida</taxon>
        <taxon>Trichomonadidae</taxon>
        <taxon>Trichomonas</taxon>
    </lineage>
</organism>
<dbReference type="EMBL" id="DS114069">
    <property type="protein sequence ID" value="EAX90967.1"/>
    <property type="molecule type" value="Genomic_DNA"/>
</dbReference>
<keyword evidence="2" id="KW-1185">Reference proteome</keyword>
<evidence type="ECO:0000313" key="1">
    <source>
        <dbReference type="EMBL" id="EAX90967.1"/>
    </source>
</evidence>
<sequence length="830" mass="94847">MEELFQDFLSEDEGIKNKAISSLLQFITQSDAFDVLLSFLLQHLNDQFTNVICIVIKEAIKTRFNLLDSQDKQVISDKLIEISFEIADHSISYIMSCLEMIFADKLIDISYVFNKSIEYLQKKEKIIQSLLNLTNYLLIFGCQKSFYTKENEEIILILMQITESLLSDVQITNMNEASSNIIYLSANLLIDLWRSRAIFTSENFFRIIQFYLTFLSEVSLKSDVITSILTFFLEYIDRFLNIKSEFSEFASSFQETYAVELLERLLRILQSGDSYQRSISIRIISIYIQNDVLIDNIINEEVLSAYIIPSLQLTDEDIQTFKNIPEQYLSFCTSQSHDSFKAIVTPRQAFVLFIDSISRKSTNLTYLLLIKEICGQGNFSDEETIYFILSCLSSHLQEDNELILFLINIIQTENELIQCDSLSGLINISEYKEERLQISLNFIKEDYNPCTRLLAANLFQVTFDPQSDIDISDLQTIIAPLLDLSSVVSNSLPGIILCSLNRWFKDEFSQMAEAIVNSYLIAFAPNSDNQSGTIILEGISSILESLDPTTDEFYSIAGTVIEFVGEQFNSEGSACNLELLNLLSTISERSLEINDLLISALNIILSIEDKSSFSNGILKFISIIVMKKEITSYSVLPDIIKAVYEIADGEEYFEAKAAPIFVLCGILQIWKNNVLQIVKDCMQYIESENDSLFFASFSVLASAICYCDQFSLPDDLLQYFVSSYTRYSHCEPSIGLLYCYALSKLAVSQKNTEISNIAVETTKRMKFLQECYENYEELDIDECEDYLELPFHNLTSDSLTYSSALQPILENSEMRSSINDQDFIEKLTHS</sequence>
<dbReference type="InParanoid" id="A2FVV5"/>
<dbReference type="SMR" id="A2FVV5"/>